<sequence>MLKKVLVVNDDQKSLQQTKKELTKALEKGYGVAFQLRDTEDGKIRVEISMRVTP</sequence>
<gene>
    <name evidence="1" type="ORF">NC661_11665</name>
</gene>
<proteinExistence type="predicted"/>
<evidence type="ECO:0000313" key="2">
    <source>
        <dbReference type="Proteomes" id="UP001145072"/>
    </source>
</evidence>
<organism evidence="1 2">
    <name type="scientific">Aquibacillus koreensis</name>
    <dbReference type="NCBI Taxonomy" id="279446"/>
    <lineage>
        <taxon>Bacteria</taxon>
        <taxon>Bacillati</taxon>
        <taxon>Bacillota</taxon>
        <taxon>Bacilli</taxon>
        <taxon>Bacillales</taxon>
        <taxon>Bacillaceae</taxon>
        <taxon>Aquibacillus</taxon>
    </lineage>
</organism>
<dbReference type="RefSeq" id="WP_259867598.1">
    <property type="nucleotide sequence ID" value="NZ_JAMQJZ010000008.1"/>
</dbReference>
<dbReference type="AlphaFoldDB" id="A0A9X4AK49"/>
<accession>A0A9X4AK49</accession>
<evidence type="ECO:0000313" key="1">
    <source>
        <dbReference type="EMBL" id="MDC3421028.1"/>
    </source>
</evidence>
<reference evidence="1" key="1">
    <citation type="submission" date="2022-06" db="EMBL/GenBank/DDBJ databases">
        <title>Aquibacillus sp. a new bacterium isolated from soil saline samples.</title>
        <authorList>
            <person name="Galisteo C."/>
            <person name="De La Haba R."/>
            <person name="Sanchez-Porro C."/>
            <person name="Ventosa A."/>
        </authorList>
    </citation>
    <scope>NUCLEOTIDE SEQUENCE</scope>
    <source>
        <strain evidence="1">JCM 12387</strain>
    </source>
</reference>
<dbReference type="Proteomes" id="UP001145072">
    <property type="component" value="Unassembled WGS sequence"/>
</dbReference>
<dbReference type="EMBL" id="JAMQJZ010000008">
    <property type="protein sequence ID" value="MDC3421028.1"/>
    <property type="molecule type" value="Genomic_DNA"/>
</dbReference>
<name>A0A9X4AK49_9BACI</name>
<protein>
    <submittedName>
        <fullName evidence="1">Uncharacterized protein</fullName>
    </submittedName>
</protein>
<comment type="caution">
    <text evidence="1">The sequence shown here is derived from an EMBL/GenBank/DDBJ whole genome shotgun (WGS) entry which is preliminary data.</text>
</comment>
<keyword evidence="2" id="KW-1185">Reference proteome</keyword>